<dbReference type="InterPro" id="IPR000160">
    <property type="entry name" value="GGDEF_dom"/>
</dbReference>
<gene>
    <name evidence="5" type="ORF">GCM10011282_08180</name>
</gene>
<dbReference type="PROSITE" id="PS50887">
    <property type="entry name" value="GGDEF"/>
    <property type="match status" value="1"/>
</dbReference>
<reference evidence="6" key="1">
    <citation type="journal article" date="2019" name="Int. J. Syst. Evol. Microbiol.">
        <title>The Global Catalogue of Microorganisms (GCM) 10K type strain sequencing project: providing services to taxonomists for standard genome sequencing and annotation.</title>
        <authorList>
            <consortium name="The Broad Institute Genomics Platform"/>
            <consortium name="The Broad Institute Genome Sequencing Center for Infectious Disease"/>
            <person name="Wu L."/>
            <person name="Ma J."/>
        </authorList>
    </citation>
    <scope>NUCLEOTIDE SEQUENCE [LARGE SCALE GENOMIC DNA]</scope>
    <source>
        <strain evidence="6">KCTC 23916</strain>
    </source>
</reference>
<dbReference type="InterPro" id="IPR029787">
    <property type="entry name" value="Nucleotide_cyclase"/>
</dbReference>
<keyword evidence="6" id="KW-1185">Reference proteome</keyword>
<dbReference type="PANTHER" id="PTHR45138">
    <property type="entry name" value="REGULATORY COMPONENTS OF SENSORY TRANSDUCTION SYSTEM"/>
    <property type="match status" value="1"/>
</dbReference>
<dbReference type="RefSeq" id="WP_189344701.1">
    <property type="nucleotide sequence ID" value="NZ_BMYT01000001.1"/>
</dbReference>
<feature type="transmembrane region" description="Helical" evidence="3">
    <location>
        <begin position="160"/>
        <end position="178"/>
    </location>
</feature>
<comment type="caution">
    <text evidence="5">The sequence shown here is derived from an EMBL/GenBank/DDBJ whole genome shotgun (WGS) entry which is preliminary data.</text>
</comment>
<protein>
    <recommendedName>
        <fullName evidence="1">diguanylate cyclase</fullName>
        <ecNumber evidence="1">2.7.7.65</ecNumber>
    </recommendedName>
</protein>
<keyword evidence="3" id="KW-0812">Transmembrane</keyword>
<dbReference type="Gene3D" id="3.30.70.270">
    <property type="match status" value="1"/>
</dbReference>
<evidence type="ECO:0000256" key="1">
    <source>
        <dbReference type="ARBA" id="ARBA00012528"/>
    </source>
</evidence>
<feature type="transmembrane region" description="Helical" evidence="3">
    <location>
        <begin position="87"/>
        <end position="104"/>
    </location>
</feature>
<dbReference type="CDD" id="cd01949">
    <property type="entry name" value="GGDEF"/>
    <property type="match status" value="1"/>
</dbReference>
<dbReference type="Proteomes" id="UP000620127">
    <property type="component" value="Unassembled WGS sequence"/>
</dbReference>
<dbReference type="Pfam" id="PF00990">
    <property type="entry name" value="GGDEF"/>
    <property type="match status" value="1"/>
</dbReference>
<sequence>MTTSYPFVTEAELRAQYAKTDQMQAQRALKLLMWLSLPLLYMDFSILGFGESFVIVASVRLFAFIYAWWMLRNMARTMALDVLEKHLFYWVSVVMISQLLSNFLSPVTYLGHFVIDAWICVISSLALPLRMGHLRHLALAYLFVATALCLTKIFPSLAHQIIVLLVLLLSTYTGQVAARYMHQLRLRLLSAEFELQRKEITDPLTGIANRRELMRLLSSELLRHQRLQKHLSVLIFDVDNLKQVTSQLGAGAADMVLVEVVKRMQRTTRNYDVLARYATEEFVVVLPEANAEVAKKIASRMLLTISAMPIAVAGNEVNITARVGIANMQQNDTMESLLRTAEADLRLANHIDTRVMKQPTSVAFA</sequence>
<feature type="transmembrane region" description="Helical" evidence="3">
    <location>
        <begin position="53"/>
        <end position="71"/>
    </location>
</feature>
<dbReference type="PANTHER" id="PTHR45138:SF9">
    <property type="entry name" value="DIGUANYLATE CYCLASE DGCM-RELATED"/>
    <property type="match status" value="1"/>
</dbReference>
<dbReference type="EMBL" id="BMYT01000001">
    <property type="protein sequence ID" value="GGX04365.1"/>
    <property type="molecule type" value="Genomic_DNA"/>
</dbReference>
<accession>A0ABQ2X888</accession>
<feature type="domain" description="GGDEF" evidence="4">
    <location>
        <begin position="229"/>
        <end position="359"/>
    </location>
</feature>
<keyword evidence="3" id="KW-1133">Transmembrane helix</keyword>
<comment type="catalytic activity">
    <reaction evidence="2">
        <text>2 GTP = 3',3'-c-di-GMP + 2 diphosphate</text>
        <dbReference type="Rhea" id="RHEA:24898"/>
        <dbReference type="ChEBI" id="CHEBI:33019"/>
        <dbReference type="ChEBI" id="CHEBI:37565"/>
        <dbReference type="ChEBI" id="CHEBI:58805"/>
        <dbReference type="EC" id="2.7.7.65"/>
    </reaction>
</comment>
<keyword evidence="3" id="KW-0472">Membrane</keyword>
<evidence type="ECO:0000256" key="2">
    <source>
        <dbReference type="ARBA" id="ARBA00034247"/>
    </source>
</evidence>
<evidence type="ECO:0000259" key="4">
    <source>
        <dbReference type="PROSITE" id="PS50887"/>
    </source>
</evidence>
<name>A0ABQ2X888_9BURK</name>
<proteinExistence type="predicted"/>
<evidence type="ECO:0000256" key="3">
    <source>
        <dbReference type="SAM" id="Phobius"/>
    </source>
</evidence>
<dbReference type="EC" id="2.7.7.65" evidence="1"/>
<feature type="transmembrane region" description="Helical" evidence="3">
    <location>
        <begin position="136"/>
        <end position="154"/>
    </location>
</feature>
<organism evidence="5 6">
    <name type="scientific">Undibacterium macrobrachii</name>
    <dbReference type="NCBI Taxonomy" id="1119058"/>
    <lineage>
        <taxon>Bacteria</taxon>
        <taxon>Pseudomonadati</taxon>
        <taxon>Pseudomonadota</taxon>
        <taxon>Betaproteobacteria</taxon>
        <taxon>Burkholderiales</taxon>
        <taxon>Oxalobacteraceae</taxon>
        <taxon>Undibacterium</taxon>
    </lineage>
</organism>
<dbReference type="NCBIfam" id="TIGR00254">
    <property type="entry name" value="GGDEF"/>
    <property type="match status" value="1"/>
</dbReference>
<dbReference type="SUPFAM" id="SSF55073">
    <property type="entry name" value="Nucleotide cyclase"/>
    <property type="match status" value="1"/>
</dbReference>
<dbReference type="InterPro" id="IPR050469">
    <property type="entry name" value="Diguanylate_Cyclase"/>
</dbReference>
<dbReference type="InterPro" id="IPR043128">
    <property type="entry name" value="Rev_trsase/Diguanyl_cyclase"/>
</dbReference>
<evidence type="ECO:0000313" key="6">
    <source>
        <dbReference type="Proteomes" id="UP000620127"/>
    </source>
</evidence>
<evidence type="ECO:0000313" key="5">
    <source>
        <dbReference type="EMBL" id="GGX04365.1"/>
    </source>
</evidence>
<dbReference type="SMART" id="SM00267">
    <property type="entry name" value="GGDEF"/>
    <property type="match status" value="1"/>
</dbReference>